<organism evidence="2 3">
    <name type="scientific">Linnemannia schmuckeri</name>
    <dbReference type="NCBI Taxonomy" id="64567"/>
    <lineage>
        <taxon>Eukaryota</taxon>
        <taxon>Fungi</taxon>
        <taxon>Fungi incertae sedis</taxon>
        <taxon>Mucoromycota</taxon>
        <taxon>Mortierellomycotina</taxon>
        <taxon>Mortierellomycetes</taxon>
        <taxon>Mortierellales</taxon>
        <taxon>Mortierellaceae</taxon>
        <taxon>Linnemannia</taxon>
    </lineage>
</organism>
<feature type="domain" description="DDE-1" evidence="1">
    <location>
        <begin position="18"/>
        <end position="103"/>
    </location>
</feature>
<feature type="non-terminal residue" evidence="2">
    <location>
        <position position="117"/>
    </location>
</feature>
<dbReference type="OrthoDB" id="2444063at2759"/>
<dbReference type="Proteomes" id="UP000748756">
    <property type="component" value="Unassembled WGS sequence"/>
</dbReference>
<dbReference type="EMBL" id="JAAAUQ010002851">
    <property type="protein sequence ID" value="KAF9120371.1"/>
    <property type="molecule type" value="Genomic_DNA"/>
</dbReference>
<dbReference type="GO" id="GO:0003676">
    <property type="term" value="F:nucleic acid binding"/>
    <property type="evidence" value="ECO:0007669"/>
    <property type="project" value="InterPro"/>
</dbReference>
<reference evidence="2" key="1">
    <citation type="journal article" date="2020" name="Fungal Divers.">
        <title>Resolving the Mortierellaceae phylogeny through synthesis of multi-gene phylogenetics and phylogenomics.</title>
        <authorList>
            <person name="Vandepol N."/>
            <person name="Liber J."/>
            <person name="Desiro A."/>
            <person name="Na H."/>
            <person name="Kennedy M."/>
            <person name="Barry K."/>
            <person name="Grigoriev I.V."/>
            <person name="Miller A.N."/>
            <person name="O'Donnell K."/>
            <person name="Stajich J.E."/>
            <person name="Bonito G."/>
        </authorList>
    </citation>
    <scope>NUCLEOTIDE SEQUENCE</scope>
    <source>
        <strain evidence="2">NRRL 6426</strain>
    </source>
</reference>
<accession>A0A9P5R3A5</accession>
<evidence type="ECO:0000313" key="3">
    <source>
        <dbReference type="Proteomes" id="UP000748756"/>
    </source>
</evidence>
<protein>
    <recommendedName>
        <fullName evidence="1">DDE-1 domain-containing protein</fullName>
    </recommendedName>
</protein>
<gene>
    <name evidence="2" type="ORF">BG015_006090</name>
</gene>
<proteinExistence type="predicted"/>
<dbReference type="InterPro" id="IPR004875">
    <property type="entry name" value="DDE_SF_endonuclease_dom"/>
</dbReference>
<feature type="non-terminal residue" evidence="2">
    <location>
        <position position="1"/>
    </location>
</feature>
<evidence type="ECO:0000259" key="1">
    <source>
        <dbReference type="Pfam" id="PF03184"/>
    </source>
</evidence>
<sequence>ENIPRDVEKEAAAKMTMVKTKKGWMTGEAFILWLQELDNDLDQPTLLLLDSAGSHNNIDMRDPYGGVPWKHLRIQRLPKNSTSVTQPLDAGVISAFKRVFLEMLGFETYYARNFDQT</sequence>
<dbReference type="Pfam" id="PF03184">
    <property type="entry name" value="DDE_1"/>
    <property type="match status" value="1"/>
</dbReference>
<evidence type="ECO:0000313" key="2">
    <source>
        <dbReference type="EMBL" id="KAF9120371.1"/>
    </source>
</evidence>
<keyword evidence="3" id="KW-1185">Reference proteome</keyword>
<name>A0A9P5R3A5_9FUNG</name>
<dbReference type="AlphaFoldDB" id="A0A9P5R3A5"/>
<comment type="caution">
    <text evidence="2">The sequence shown here is derived from an EMBL/GenBank/DDBJ whole genome shotgun (WGS) entry which is preliminary data.</text>
</comment>